<reference evidence="1 2" key="1">
    <citation type="submission" date="2019-02" db="EMBL/GenBank/DDBJ databases">
        <title>Kribbella capetownensis sp. nov. and Kribbella speibonae sp. nov., isolated from soil.</title>
        <authorList>
            <person name="Curtis S.M."/>
            <person name="Norton I."/>
            <person name="Everest G.J."/>
            <person name="Meyers P.R."/>
        </authorList>
    </citation>
    <scope>NUCLEOTIDE SEQUENCE [LARGE SCALE GENOMIC DNA]</scope>
    <source>
        <strain evidence="1 2">YM53</strain>
    </source>
</reference>
<protein>
    <submittedName>
        <fullName evidence="1">Uncharacterized protein</fullName>
    </submittedName>
</protein>
<dbReference type="RefSeq" id="WP_131515868.1">
    <property type="nucleotide sequence ID" value="NZ_SJKD01000005.1"/>
</dbReference>
<dbReference type="EMBL" id="SJKD01000005">
    <property type="protein sequence ID" value="TCC47805.1"/>
    <property type="molecule type" value="Genomic_DNA"/>
</dbReference>
<name>A0A4R0JZD8_9ACTN</name>
<dbReference type="AlphaFoldDB" id="A0A4R0JZD8"/>
<evidence type="ECO:0000313" key="2">
    <source>
        <dbReference type="Proteomes" id="UP000293342"/>
    </source>
</evidence>
<organism evidence="1 2">
    <name type="scientific">Kribbella capetownensis</name>
    <dbReference type="NCBI Taxonomy" id="1572659"/>
    <lineage>
        <taxon>Bacteria</taxon>
        <taxon>Bacillati</taxon>
        <taxon>Actinomycetota</taxon>
        <taxon>Actinomycetes</taxon>
        <taxon>Propionibacteriales</taxon>
        <taxon>Kribbellaceae</taxon>
        <taxon>Kribbella</taxon>
    </lineage>
</organism>
<comment type="caution">
    <text evidence="1">The sequence shown here is derived from an EMBL/GenBank/DDBJ whole genome shotgun (WGS) entry which is preliminary data.</text>
</comment>
<evidence type="ECO:0000313" key="1">
    <source>
        <dbReference type="EMBL" id="TCC47805.1"/>
    </source>
</evidence>
<gene>
    <name evidence="1" type="ORF">E0H75_23965</name>
</gene>
<dbReference type="OrthoDB" id="9795007at2"/>
<proteinExistence type="predicted"/>
<accession>A0A4R0JZD8</accession>
<keyword evidence="2" id="KW-1185">Reference proteome</keyword>
<dbReference type="Proteomes" id="UP000293342">
    <property type="component" value="Unassembled WGS sequence"/>
</dbReference>
<sequence length="59" mass="6175">MPLGVDAGAFAREFDATAYERFIGAYGDLPSTLRVIAAGCGATPTDTQVLEATNLRQAL</sequence>